<dbReference type="EMBL" id="PDGH01000146">
    <property type="protein sequence ID" value="POB41981.1"/>
    <property type="molecule type" value="Genomic_DNA"/>
</dbReference>
<dbReference type="PROSITE" id="PS51257">
    <property type="entry name" value="PROKAR_LIPOPROTEIN"/>
    <property type="match status" value="1"/>
</dbReference>
<dbReference type="RefSeq" id="WP_103201288.1">
    <property type="nucleotide sequence ID" value="NZ_JALGBF010000003.1"/>
</dbReference>
<sequence length="158" mass="16667">MSNLEKTLALICSSFSLLTGCGGGDGGDSSAPSSPAVQTQFTDITAPTGFEWRSSENRQVTIKVVSNYSVQQGEAMPIRGQHVVSLFSVIDDVVDATPLFTGLTENSGELSYALELSGHWQAIQAVSTVREIECVSSTEISAMDDVIALGCDIALESD</sequence>
<accession>A0A2S3QVT5</accession>
<dbReference type="Proteomes" id="UP000237466">
    <property type="component" value="Unassembled WGS sequence"/>
</dbReference>
<evidence type="ECO:0008006" key="3">
    <source>
        <dbReference type="Google" id="ProtNLM"/>
    </source>
</evidence>
<protein>
    <recommendedName>
        <fullName evidence="3">Lipoprotein</fullName>
    </recommendedName>
</protein>
<proteinExistence type="predicted"/>
<organism evidence="1 2">
    <name type="scientific">Vibrio vulnificus</name>
    <dbReference type="NCBI Taxonomy" id="672"/>
    <lineage>
        <taxon>Bacteria</taxon>
        <taxon>Pseudomonadati</taxon>
        <taxon>Pseudomonadota</taxon>
        <taxon>Gammaproteobacteria</taxon>
        <taxon>Vibrionales</taxon>
        <taxon>Vibrionaceae</taxon>
        <taxon>Vibrio</taxon>
    </lineage>
</organism>
<gene>
    <name evidence="1" type="ORF">CRN52_23645</name>
</gene>
<evidence type="ECO:0000313" key="2">
    <source>
        <dbReference type="Proteomes" id="UP000237466"/>
    </source>
</evidence>
<dbReference type="AlphaFoldDB" id="A0A2S3QVT5"/>
<evidence type="ECO:0000313" key="1">
    <source>
        <dbReference type="EMBL" id="POB41981.1"/>
    </source>
</evidence>
<name>A0A2S3QVT5_VIBVL</name>
<comment type="caution">
    <text evidence="1">The sequence shown here is derived from an EMBL/GenBank/DDBJ whole genome shotgun (WGS) entry which is preliminary data.</text>
</comment>
<reference evidence="1 2" key="1">
    <citation type="journal article" date="2018" name="Front. Microbiol.">
        <title>Phylogeny of Vibrio vulnificus from the Analysis of the Core-Genome: Implications for Intra-Species Taxonomy.</title>
        <authorList>
            <person name="Roig F.J."/>
            <person name="Gonzalez-Candelas F."/>
            <person name="Sanjuan E."/>
            <person name="Fouz B."/>
            <person name="Feil E.J."/>
            <person name="Llorens C."/>
            <person name="Baker-Austin C."/>
            <person name="Oliver J.D."/>
            <person name="Danin-Poleg Y."/>
            <person name="Gibas C.J."/>
            <person name="Kashi Y."/>
            <person name="Gulig P.A."/>
            <person name="Morrison S.S."/>
            <person name="Amaro C."/>
        </authorList>
    </citation>
    <scope>NUCLEOTIDE SEQUENCE [LARGE SCALE GENOMIC DNA]</scope>
    <source>
        <strain evidence="1 2">CECT4608</strain>
    </source>
</reference>